<sequence length="100" mass="11977">MYSYFAFLDSKLLTYNVSEIKDQYKKEYDIFTNAVNDVVKCDNKKSNSTFYWEYINNEANERSRQFTNPCIELVDSKETEVKHIFATFDKKLSDIIRIMK</sequence>
<proteinExistence type="predicted"/>
<comment type="caution">
    <text evidence="1">The sequence shown here is derived from an EMBL/GenBank/DDBJ whole genome shotgun (WGS) entry which is preliminary data.</text>
</comment>
<dbReference type="AlphaFoldDB" id="A0A3N1XQG9"/>
<dbReference type="RefSeq" id="WP_123609014.1">
    <property type="nucleotide sequence ID" value="NZ_RJVG01000004.1"/>
</dbReference>
<evidence type="ECO:0000313" key="2">
    <source>
        <dbReference type="Proteomes" id="UP000273083"/>
    </source>
</evidence>
<accession>A0A3N1XQG9</accession>
<organism evidence="1 2">
    <name type="scientific">Mobilisporobacter senegalensis</name>
    <dbReference type="NCBI Taxonomy" id="1329262"/>
    <lineage>
        <taxon>Bacteria</taxon>
        <taxon>Bacillati</taxon>
        <taxon>Bacillota</taxon>
        <taxon>Clostridia</taxon>
        <taxon>Lachnospirales</taxon>
        <taxon>Lachnospiraceae</taxon>
        <taxon>Mobilisporobacter</taxon>
    </lineage>
</organism>
<gene>
    <name evidence="1" type="ORF">EDD66_10490</name>
</gene>
<dbReference type="EMBL" id="RJVG01000004">
    <property type="protein sequence ID" value="ROR28508.1"/>
    <property type="molecule type" value="Genomic_DNA"/>
</dbReference>
<keyword evidence="2" id="KW-1185">Reference proteome</keyword>
<reference evidence="1 2" key="1">
    <citation type="submission" date="2018-11" db="EMBL/GenBank/DDBJ databases">
        <title>Genomic Encyclopedia of Type Strains, Phase IV (KMG-IV): sequencing the most valuable type-strain genomes for metagenomic binning, comparative biology and taxonomic classification.</title>
        <authorList>
            <person name="Goeker M."/>
        </authorList>
    </citation>
    <scope>NUCLEOTIDE SEQUENCE [LARGE SCALE GENOMIC DNA]</scope>
    <source>
        <strain evidence="1 2">DSM 26537</strain>
    </source>
</reference>
<evidence type="ECO:0000313" key="1">
    <source>
        <dbReference type="EMBL" id="ROR28508.1"/>
    </source>
</evidence>
<name>A0A3N1XQG9_9FIRM</name>
<protein>
    <submittedName>
        <fullName evidence="1">Uncharacterized protein</fullName>
    </submittedName>
</protein>
<dbReference type="Proteomes" id="UP000273083">
    <property type="component" value="Unassembled WGS sequence"/>
</dbReference>